<evidence type="ECO:0008006" key="9">
    <source>
        <dbReference type="Google" id="ProtNLM"/>
    </source>
</evidence>
<dbReference type="EMBL" id="CP118375">
    <property type="protein sequence ID" value="WFD41762.1"/>
    <property type="molecule type" value="Genomic_DNA"/>
</dbReference>
<dbReference type="PANTHER" id="PTHR21286">
    <property type="entry name" value="NUCLEAR PORE COMPLEX PROTEIN NUP160"/>
    <property type="match status" value="1"/>
</dbReference>
<comment type="subcellular location">
    <subcellularLocation>
        <location evidence="1">Nucleus</location>
    </subcellularLocation>
</comment>
<feature type="domain" description="Nucleoporin Nup120/160 beta-propeller" evidence="5">
    <location>
        <begin position="70"/>
        <end position="579"/>
    </location>
</feature>
<dbReference type="InterPro" id="IPR056535">
    <property type="entry name" value="TPR_NUP160_M"/>
</dbReference>
<evidence type="ECO:0000256" key="3">
    <source>
        <dbReference type="ARBA" id="ARBA00023242"/>
    </source>
</evidence>
<evidence type="ECO:0000313" key="8">
    <source>
        <dbReference type="Proteomes" id="UP001214628"/>
    </source>
</evidence>
<dbReference type="Pfam" id="PF11715">
    <property type="entry name" value="Beta-prop_Nup120_160"/>
    <property type="match status" value="1"/>
</dbReference>
<sequence length="1470" mass="160695">MSHVMLPLGIAAASLDLVNGAQYEHGNSAVYSVPTSGVRKPSRHVQDTAVGAHALAAATRRIDVLGPEAFVLVRLLQSGTELEVRMMGCEMDVPATNFLFAAPLLAEIGIFQDPRTAEIHLLAVTTSGMLSHLQLPLPSILRGKKFPSGWNREHVIQSLNTDQNSSEATSVHIIDAGLLLIACANGTLIQLRQSFNTDGSQGSWNESILRPASFLSGVSRLFQRGVLASPSRASVRTAATQTLSIASHLRKDGGAALAFCVCRDRKLRVWNLVSESCIRTIDLPLSYSAKGAATEIEERDYDAFERASAPLIQLYEASDDSPCELYLVVFVPAPLPHGAFVAAYSVELEDSNSWSGGVGDIALVWGKSCDTRTQAADVELRDMTLTHDGDAMRVWLLWHAGGAPLVQHTSFHPETTTDVVKASSTVARQGPLPEELWTSIAPYAQYPPLRGPEFDDALANQASPADLMQFFLKHLCIPGRFSSTTLAAALRTHAKLSNTDARELMRPEQRANLFETLVVKIMESSGKDHDAQGGINSMRNAWLRFTRLVEQIDRNARWPLCFYGHNEAEFPCLVMRHCLGHLIAKDTATWLSDVAQKHAYAARYPERTAAQMQGELASADYAFVSHIVSYRGIDHGFGVVRERKLGLLQAATYAMEFIQDSTDVWTRPIHSIIQDNIQEMFDAVANFVPSTVLDRFNAHIASVTPDVFVQDVLVLSNSICQPLSTEKAPALNAYFALLGAEAATETISARLSALRALIVLHAVLLKRSHHHPPLYRSLHQAVKAYLHAEALHVLVSTANVPEATTILDSDALIPLDGLNLGAGRKDIRPAMHLLHAISQNGLVSCGVHDNTLQIAIGSLSREDTCAPLPILLLARDLIQSRFPSAVHKMLAFYTEDAASSYLLALAGTQIGSCQEASSRLARIAAVLCSARNSERDRLLALLPSSVAEAPTHASQRITFFMNIAPYWDAAGDSTGALLCYEAALTTLTMQPDAIDAVSAQQLYSHVFRTQLALAHYEAAAATLQAIPSEELREVCLHNLVTALCEASALPTLFRLHLGEWQPRVERVLSFKARNAEPLSFPNYFQILYAYHVARGDYKSAAASMYQHARRLRQLALNISVNDVQHARMILVREAQSDLAAINALALLPSTNAWFAHVLAENEDHKLAKNADRALRGSITSYLPTSMSHGHAQTLTVIQIADLRVEYNHLLARLELMQLYPELANLSAAFRPEDAVNLFLAADDIDSAFSTAFQLAVDPSNSFDVLTQKCVALHRTHDEIQKQLEFDTESPDAALAKLAAQDQEAADVNAAFLHRSARAASWTGPGFERAWRYLQLQLAIADAQCNAQPAHYRTAIAERLVAMDAWGISPGWLSNWFLQFGPDLLLHVFMRHGALDAALAYATQIVDRSISMARASSSQPAACIPYTLIDALLDSDPKTTASDPLREALQRRLHALQPSASNRVGVAIHSV</sequence>
<evidence type="ECO:0000313" key="7">
    <source>
        <dbReference type="EMBL" id="WFD41762.1"/>
    </source>
</evidence>
<organism evidence="7 8">
    <name type="scientific">Malassezia psittaci</name>
    <dbReference type="NCBI Taxonomy" id="1821823"/>
    <lineage>
        <taxon>Eukaryota</taxon>
        <taxon>Fungi</taxon>
        <taxon>Dikarya</taxon>
        <taxon>Basidiomycota</taxon>
        <taxon>Ustilaginomycotina</taxon>
        <taxon>Malasseziomycetes</taxon>
        <taxon>Malasseziales</taxon>
        <taxon>Malasseziaceae</taxon>
        <taxon>Malassezia</taxon>
    </lineage>
</organism>
<name>A0AAF0F6Y0_9BASI</name>
<keyword evidence="8" id="KW-1185">Reference proteome</keyword>
<feature type="signal peptide" evidence="4">
    <location>
        <begin position="1"/>
        <end position="20"/>
    </location>
</feature>
<evidence type="ECO:0000259" key="5">
    <source>
        <dbReference type="Pfam" id="PF11715"/>
    </source>
</evidence>
<dbReference type="Proteomes" id="UP001214628">
    <property type="component" value="Chromosome 1"/>
</dbReference>
<dbReference type="GO" id="GO:0005643">
    <property type="term" value="C:nuclear pore"/>
    <property type="evidence" value="ECO:0007669"/>
    <property type="project" value="UniProtKB-ARBA"/>
</dbReference>
<protein>
    <recommendedName>
        <fullName evidence="9">Nuclear pore complex protein Nup160</fullName>
    </recommendedName>
</protein>
<feature type="chain" id="PRO_5042070569" description="Nuclear pore complex protein Nup160" evidence="4">
    <location>
        <begin position="21"/>
        <end position="1470"/>
    </location>
</feature>
<keyword evidence="4" id="KW-0732">Signal</keyword>
<accession>A0AAF0F6Y0</accession>
<feature type="domain" description="NUP160 middle TPR" evidence="6">
    <location>
        <begin position="934"/>
        <end position="1146"/>
    </location>
</feature>
<evidence type="ECO:0000256" key="2">
    <source>
        <dbReference type="ARBA" id="ARBA00022448"/>
    </source>
</evidence>
<dbReference type="Pfam" id="PF23354">
    <property type="entry name" value="TPR_NUP160_120_M"/>
    <property type="match status" value="1"/>
</dbReference>
<dbReference type="InterPro" id="IPR059141">
    <property type="entry name" value="Beta-prop_Nup120_160"/>
</dbReference>
<gene>
    <name evidence="7" type="ORF">MPSI1_000398</name>
</gene>
<dbReference type="PANTHER" id="PTHR21286:SF0">
    <property type="entry name" value="NUCLEAR PORE COMPLEX PROTEIN NUP160"/>
    <property type="match status" value="1"/>
</dbReference>
<evidence type="ECO:0000259" key="6">
    <source>
        <dbReference type="Pfam" id="PF23354"/>
    </source>
</evidence>
<proteinExistence type="predicted"/>
<dbReference type="InterPro" id="IPR021717">
    <property type="entry name" value="Nucleoporin_Nup160"/>
</dbReference>
<dbReference type="GO" id="GO:0017056">
    <property type="term" value="F:structural constituent of nuclear pore"/>
    <property type="evidence" value="ECO:0007669"/>
    <property type="project" value="TreeGrafter"/>
</dbReference>
<keyword evidence="2" id="KW-0813">Transport</keyword>
<evidence type="ECO:0000256" key="1">
    <source>
        <dbReference type="ARBA" id="ARBA00004123"/>
    </source>
</evidence>
<evidence type="ECO:0000256" key="4">
    <source>
        <dbReference type="SAM" id="SignalP"/>
    </source>
</evidence>
<keyword evidence="3" id="KW-0539">Nucleus</keyword>
<reference evidence="7" key="1">
    <citation type="submission" date="2023-02" db="EMBL/GenBank/DDBJ databases">
        <title>Mating type loci evolution in Malassezia.</title>
        <authorList>
            <person name="Coelho M.A."/>
        </authorList>
    </citation>
    <scope>NUCLEOTIDE SEQUENCE</scope>
    <source>
        <strain evidence="7">CBS 14136</strain>
    </source>
</reference>